<keyword evidence="13" id="KW-1185">Reference proteome</keyword>
<dbReference type="Gene3D" id="6.10.140.1330">
    <property type="match status" value="1"/>
</dbReference>
<reference evidence="12" key="1">
    <citation type="submission" date="2019-03" db="EMBL/GenBank/DDBJ databases">
        <title>Improved annotation for the trematode Fasciola hepatica.</title>
        <authorList>
            <person name="Choi Y.-J."/>
            <person name="Martin J."/>
            <person name="Mitreva M."/>
        </authorList>
    </citation>
    <scope>NUCLEOTIDE SEQUENCE [LARGE SCALE GENOMIC DNA]</scope>
</reference>
<gene>
    <name evidence="12" type="ORF">D915_007251</name>
</gene>
<dbReference type="GO" id="GO:0015386">
    <property type="term" value="F:potassium:proton antiporter activity"/>
    <property type="evidence" value="ECO:0007669"/>
    <property type="project" value="TreeGrafter"/>
</dbReference>
<feature type="transmembrane region" description="Helical" evidence="10">
    <location>
        <begin position="20"/>
        <end position="41"/>
    </location>
</feature>
<dbReference type="NCBIfam" id="TIGR00840">
    <property type="entry name" value="b_cpa1"/>
    <property type="match status" value="1"/>
</dbReference>
<dbReference type="Pfam" id="PF00999">
    <property type="entry name" value="Na_H_Exchanger"/>
    <property type="match status" value="1"/>
</dbReference>
<proteinExistence type="inferred from homology"/>
<evidence type="ECO:0000256" key="6">
    <source>
        <dbReference type="ARBA" id="ARBA00023065"/>
    </source>
</evidence>
<evidence type="ECO:0000256" key="1">
    <source>
        <dbReference type="ARBA" id="ARBA00004141"/>
    </source>
</evidence>
<dbReference type="InterPro" id="IPR004709">
    <property type="entry name" value="NaH_exchanger"/>
</dbReference>
<dbReference type="InterPro" id="IPR006153">
    <property type="entry name" value="Cation/H_exchanger_TM"/>
</dbReference>
<evidence type="ECO:0000256" key="5">
    <source>
        <dbReference type="ARBA" id="ARBA00023053"/>
    </source>
</evidence>
<dbReference type="AlphaFoldDB" id="A0A4E0R6W0"/>
<accession>A0A4E0R6W0</accession>
<dbReference type="PANTHER" id="PTHR10110:SF126">
    <property type="entry name" value="NA(+)_H(+) EXCHANGER PROTEIN 7"/>
    <property type="match status" value="1"/>
</dbReference>
<comment type="similarity">
    <text evidence="9">Belongs to the monovalent cation:proton antiporter 1 (CPA1) transporter (TC 2.A.36) family.</text>
</comment>
<dbReference type="InterPro" id="IPR018422">
    <property type="entry name" value="Cation/H_exchanger_CPA1"/>
</dbReference>
<keyword evidence="5" id="KW-0915">Sodium</keyword>
<feature type="transmembrane region" description="Helical" evidence="10">
    <location>
        <begin position="61"/>
        <end position="79"/>
    </location>
</feature>
<dbReference type="PANTHER" id="PTHR10110">
    <property type="entry name" value="SODIUM/HYDROGEN EXCHANGER"/>
    <property type="match status" value="1"/>
</dbReference>
<dbReference type="GO" id="GO:0005886">
    <property type="term" value="C:plasma membrane"/>
    <property type="evidence" value="ECO:0007669"/>
    <property type="project" value="TreeGrafter"/>
</dbReference>
<protein>
    <recommendedName>
        <fullName evidence="9">Sodium/hydrogen exchanger</fullName>
    </recommendedName>
</protein>
<feature type="transmembrane region" description="Helical" evidence="10">
    <location>
        <begin position="199"/>
        <end position="222"/>
    </location>
</feature>
<feature type="transmembrane region" description="Helical" evidence="10">
    <location>
        <begin position="250"/>
        <end position="269"/>
    </location>
</feature>
<sequence>MAFLSCMVLIKVLFHRLPHVSRYVPESLLLIVLGLIFGAVVRKEIREGENTAASWNLTPELFFIYLLPPIVLEASYSLYNRTFSEYLGIVLLFAVVGTIINFVLIGLSMYGLYTVGAFGGPSIKFDLKSMLLFSSLIVAVDPVAVLAIFQEIGVELSLYYIVFGESLFNDAITVVLYQIMSAFVGQDHVSGRDIGVGIASFITVSLGGLLIGVLIGVISCLFTRIRSHLGAFILIVMAYFSYIVTHCVGWSGIIAIIGCGLVQAAYAFHNLDQKSVTLVHHLTKVVAEVCESVIFLFLGVAMLSENLVWHTGFMFWALALCLIVRALVIFGLTAIINFVNVDGTKLSIRKQLVLIYGGLRGAVAFSLAVLIQPERLGEFGHYNRQLIITAALFITMFTVGVMGVTMKPLVKLLHITLQPPKTLSLFSVLNRNVIDEVLASVEVILGFTGRNRLRTFLMHIDEKYVRRLLQNEPETYDQRLMKTYSELALKLHFAALQPQHCERILREVPEALKRHFFLDSNAKLSGSSSQLSNAHELDNCMRKQRLVQRGEAGRHRLDFHDQIRRANDMRTHGLTTRESLSQSGNVMFSVLNDLKPRLTDGRVSFEVMGYDVYHNENEMEKANLP</sequence>
<keyword evidence="4 10" id="KW-1133">Transmembrane helix</keyword>
<evidence type="ECO:0000256" key="7">
    <source>
        <dbReference type="ARBA" id="ARBA00023136"/>
    </source>
</evidence>
<feature type="transmembrane region" description="Helical" evidence="10">
    <location>
        <begin position="386"/>
        <end position="405"/>
    </location>
</feature>
<evidence type="ECO:0000256" key="4">
    <source>
        <dbReference type="ARBA" id="ARBA00022989"/>
    </source>
</evidence>
<evidence type="ECO:0000259" key="11">
    <source>
        <dbReference type="Pfam" id="PF00999"/>
    </source>
</evidence>
<feature type="transmembrane region" description="Helical" evidence="10">
    <location>
        <begin position="281"/>
        <end position="303"/>
    </location>
</feature>
<evidence type="ECO:0000256" key="2">
    <source>
        <dbReference type="ARBA" id="ARBA00022448"/>
    </source>
</evidence>
<feature type="transmembrane region" description="Helical" evidence="10">
    <location>
        <begin position="156"/>
        <end position="179"/>
    </location>
</feature>
<keyword evidence="6 9" id="KW-0406">Ion transport</keyword>
<evidence type="ECO:0000313" key="12">
    <source>
        <dbReference type="EMBL" id="THD21914.1"/>
    </source>
</evidence>
<keyword evidence="8 9" id="KW-0739">Sodium transport</keyword>
<feature type="transmembrane region" description="Helical" evidence="10">
    <location>
        <begin position="229"/>
        <end position="244"/>
    </location>
</feature>
<keyword evidence="3 9" id="KW-0812">Transmembrane</keyword>
<dbReference type="GO" id="GO:0015385">
    <property type="term" value="F:sodium:proton antiporter activity"/>
    <property type="evidence" value="ECO:0007669"/>
    <property type="project" value="InterPro"/>
</dbReference>
<name>A0A4E0R6W0_FASHE</name>
<organism evidence="12 13">
    <name type="scientific">Fasciola hepatica</name>
    <name type="common">Liver fluke</name>
    <dbReference type="NCBI Taxonomy" id="6192"/>
    <lineage>
        <taxon>Eukaryota</taxon>
        <taxon>Metazoa</taxon>
        <taxon>Spiralia</taxon>
        <taxon>Lophotrochozoa</taxon>
        <taxon>Platyhelminthes</taxon>
        <taxon>Trematoda</taxon>
        <taxon>Digenea</taxon>
        <taxon>Plagiorchiida</taxon>
        <taxon>Echinostomata</taxon>
        <taxon>Echinostomatoidea</taxon>
        <taxon>Fasciolidae</taxon>
        <taxon>Fasciola</taxon>
    </lineage>
</organism>
<dbReference type="Proteomes" id="UP000230066">
    <property type="component" value="Unassembled WGS sequence"/>
</dbReference>
<evidence type="ECO:0000313" key="13">
    <source>
        <dbReference type="Proteomes" id="UP000230066"/>
    </source>
</evidence>
<feature type="transmembrane region" description="Helical" evidence="10">
    <location>
        <begin position="352"/>
        <end position="371"/>
    </location>
</feature>
<dbReference type="GO" id="GO:0051453">
    <property type="term" value="P:regulation of intracellular pH"/>
    <property type="evidence" value="ECO:0007669"/>
    <property type="project" value="TreeGrafter"/>
</dbReference>
<keyword evidence="7 10" id="KW-0472">Membrane</keyword>
<dbReference type="PRINTS" id="PR01084">
    <property type="entry name" value="NAHEXCHNGR"/>
</dbReference>
<feature type="transmembrane region" description="Helical" evidence="10">
    <location>
        <begin position="315"/>
        <end position="340"/>
    </location>
</feature>
<evidence type="ECO:0000256" key="3">
    <source>
        <dbReference type="ARBA" id="ARBA00022692"/>
    </source>
</evidence>
<feature type="transmembrane region" description="Helical" evidence="10">
    <location>
        <begin position="86"/>
        <end position="110"/>
    </location>
</feature>
<dbReference type="GO" id="GO:0098719">
    <property type="term" value="P:sodium ion import across plasma membrane"/>
    <property type="evidence" value="ECO:0007669"/>
    <property type="project" value="TreeGrafter"/>
</dbReference>
<feature type="domain" description="Cation/H+ exchanger transmembrane" evidence="11">
    <location>
        <begin position="8"/>
        <end position="411"/>
    </location>
</feature>
<evidence type="ECO:0000256" key="8">
    <source>
        <dbReference type="ARBA" id="ARBA00023201"/>
    </source>
</evidence>
<feature type="transmembrane region" description="Helical" evidence="10">
    <location>
        <begin position="130"/>
        <end position="149"/>
    </location>
</feature>
<dbReference type="EMBL" id="JXXN02003145">
    <property type="protein sequence ID" value="THD21914.1"/>
    <property type="molecule type" value="Genomic_DNA"/>
</dbReference>
<keyword evidence="2 9" id="KW-0813">Transport</keyword>
<evidence type="ECO:0000256" key="9">
    <source>
        <dbReference type="RuleBase" id="RU003722"/>
    </source>
</evidence>
<evidence type="ECO:0000256" key="10">
    <source>
        <dbReference type="SAM" id="Phobius"/>
    </source>
</evidence>
<comment type="subcellular location">
    <subcellularLocation>
        <location evidence="1">Membrane</location>
        <topology evidence="1">Multi-pass membrane protein</topology>
    </subcellularLocation>
</comment>
<comment type="caution">
    <text evidence="12">The sequence shown here is derived from an EMBL/GenBank/DDBJ whole genome shotgun (WGS) entry which is preliminary data.</text>
</comment>
<keyword evidence="9" id="KW-0050">Antiport</keyword>